<comment type="subcellular location">
    <subcellularLocation>
        <location evidence="1">Cytoplasm</location>
    </subcellularLocation>
</comment>
<keyword evidence="7" id="KW-0067">ATP-binding</keyword>
<dbReference type="InterPro" id="IPR033721">
    <property type="entry name" value="ProRS_core_arch_euk"/>
</dbReference>
<dbReference type="InterPro" id="IPR036291">
    <property type="entry name" value="NAD(P)-bd_dom_sf"/>
</dbReference>
<dbReference type="InterPro" id="IPR016102">
    <property type="entry name" value="Succinyl-CoA_synth-like"/>
</dbReference>
<proteinExistence type="inferred from homology"/>
<dbReference type="SUPFAM" id="SSF51735">
    <property type="entry name" value="NAD(P)-binding Rossmann-fold domains"/>
    <property type="match status" value="1"/>
</dbReference>
<organism evidence="13 14">
    <name type="scientific">Geodia barretti</name>
    <name type="common">Barrett's horny sponge</name>
    <dbReference type="NCBI Taxonomy" id="519541"/>
    <lineage>
        <taxon>Eukaryota</taxon>
        <taxon>Metazoa</taxon>
        <taxon>Porifera</taxon>
        <taxon>Demospongiae</taxon>
        <taxon>Heteroscleromorpha</taxon>
        <taxon>Tetractinellida</taxon>
        <taxon>Astrophorina</taxon>
        <taxon>Geodiidae</taxon>
        <taxon>Geodia</taxon>
    </lineage>
</organism>
<dbReference type="GO" id="GO:0005524">
    <property type="term" value="F:ATP binding"/>
    <property type="evidence" value="ECO:0007669"/>
    <property type="project" value="UniProtKB-KW"/>
</dbReference>
<dbReference type="GO" id="GO:0006433">
    <property type="term" value="P:prolyl-tRNA aminoacylation"/>
    <property type="evidence" value="ECO:0007669"/>
    <property type="project" value="InterPro"/>
</dbReference>
<name>A0AA35WWL6_GEOBA</name>
<dbReference type="FunFam" id="3.30.930.10:FF:000023">
    <property type="entry name" value="Proline--tRNA ligase"/>
    <property type="match status" value="1"/>
</dbReference>
<evidence type="ECO:0000256" key="2">
    <source>
        <dbReference type="ARBA" id="ARBA00011738"/>
    </source>
</evidence>
<dbReference type="PANTHER" id="PTHR43382:SF3">
    <property type="entry name" value="PROLINE--TRNA LIGASE, CHLOROPLASTIC_MITOCHONDRIAL"/>
    <property type="match status" value="1"/>
</dbReference>
<keyword evidence="9" id="KW-0030">Aminoacyl-tRNA synthetase</keyword>
<keyword evidence="4" id="KW-0963">Cytoplasm</keyword>
<dbReference type="Pfam" id="PF00587">
    <property type="entry name" value="tRNA-synt_2b"/>
    <property type="match status" value="1"/>
</dbReference>
<reference evidence="13" key="1">
    <citation type="submission" date="2023-03" db="EMBL/GenBank/DDBJ databases">
        <authorList>
            <person name="Steffen K."/>
            <person name="Cardenas P."/>
        </authorList>
    </citation>
    <scope>NUCLEOTIDE SEQUENCE</scope>
</reference>
<dbReference type="Gene3D" id="3.30.110.30">
    <property type="entry name" value="C-terminal domain of ProRS"/>
    <property type="match status" value="1"/>
</dbReference>
<sequence>MFDKIIPRSEDYAKWYTQVIRQAEMADYAPVRGCMVIRPYGYALWENVKEQLDTRFKETGHQNAAFPLFIPMSFIEKEAEHVEGFKPELAVVTHGGGKKLEEPLVVRPTSETIIGYMYSQWIQSYRDLPVLINQWANVVRWELRPRLFLRTMEFFWQEGHTAHATHEEAEEETLSILDLYADFAINEAAIPVIRGRKSESEKFPGALTSYTIEAMMGDKRALQSGTSHDLGQNFAKAFDIQYLDANQKQQHCWTTSWGVSTRMIGAIIMTHGDDQGLVLPPRLAPTQLVIVPIVPKNNDSDKQAVMQAVDGICETLGSVRYHVDDRHDHSPGWRFNEWELKGVPLRIEIGPRDLSKQQIVLARRDIPGKEGKTFVPIDNAAETVKQMLDTIQADMLKRAIDFRDTNTFKPTTYDAFKEVIENGFAHARWCGDAACEEQVREETQATIRCLPMDQPGGDGITGRSGRFHTEQCAAYGTQIVAGAVPGRGGSDVNGIPVYDTVAEGIAATGADTSLIFVPARFNAADSVMEAAEAGVELIVCISEHIPVLDMVKAKAFLQGKSTRLIGPNCPGVITPGECKIGVMPEFAYTPGNVGIVSRSGTLTYEAAYQLKRLGIGQSTCVGIGGDPVIGDKLC</sequence>
<comment type="catalytic activity">
    <reaction evidence="11">
        <text>tRNA(Pro) + L-proline + ATP = L-prolyl-tRNA(Pro) + AMP + diphosphate</text>
        <dbReference type="Rhea" id="RHEA:14305"/>
        <dbReference type="Rhea" id="RHEA-COMP:9700"/>
        <dbReference type="Rhea" id="RHEA-COMP:9702"/>
        <dbReference type="ChEBI" id="CHEBI:30616"/>
        <dbReference type="ChEBI" id="CHEBI:33019"/>
        <dbReference type="ChEBI" id="CHEBI:60039"/>
        <dbReference type="ChEBI" id="CHEBI:78442"/>
        <dbReference type="ChEBI" id="CHEBI:78532"/>
        <dbReference type="ChEBI" id="CHEBI:456215"/>
        <dbReference type="EC" id="6.1.1.15"/>
    </reaction>
</comment>
<dbReference type="CDD" id="cd00778">
    <property type="entry name" value="ProRS_core_arch_euk"/>
    <property type="match status" value="1"/>
</dbReference>
<keyword evidence="14" id="KW-1185">Reference proteome</keyword>
<dbReference type="Gene3D" id="3.30.930.10">
    <property type="entry name" value="Bira Bifunctional Protein, Domain 2"/>
    <property type="match status" value="1"/>
</dbReference>
<dbReference type="InterPro" id="IPR016061">
    <property type="entry name" value="Pro-tRNA_ligase_II_C"/>
</dbReference>
<evidence type="ECO:0000256" key="8">
    <source>
        <dbReference type="ARBA" id="ARBA00022917"/>
    </source>
</evidence>
<gene>
    <name evidence="13" type="ORF">GBAR_LOCUS16644</name>
</gene>
<dbReference type="InterPro" id="IPR003781">
    <property type="entry name" value="CoA-bd"/>
</dbReference>
<dbReference type="InterPro" id="IPR004154">
    <property type="entry name" value="Anticodon-bd"/>
</dbReference>
<dbReference type="Gene3D" id="3.40.50.720">
    <property type="entry name" value="NAD(P)-binding Rossmann-like Domain"/>
    <property type="match status" value="1"/>
</dbReference>
<evidence type="ECO:0000313" key="13">
    <source>
        <dbReference type="EMBL" id="CAI8029292.1"/>
    </source>
</evidence>
<dbReference type="CDD" id="cd00862">
    <property type="entry name" value="ProRS_anticodon_zinc"/>
    <property type="match status" value="1"/>
</dbReference>
<dbReference type="InterPro" id="IPR004499">
    <property type="entry name" value="Pro-tRNA-ligase_IIa_arc-type"/>
</dbReference>
<dbReference type="SUPFAM" id="SSF64586">
    <property type="entry name" value="C-terminal domain of ProRS"/>
    <property type="match status" value="1"/>
</dbReference>
<dbReference type="InterPro" id="IPR045864">
    <property type="entry name" value="aa-tRNA-synth_II/BPL/LPL"/>
</dbReference>
<dbReference type="PANTHER" id="PTHR43382">
    <property type="entry name" value="PROLYL-TRNA SYNTHETASE"/>
    <property type="match status" value="1"/>
</dbReference>
<dbReference type="InterPro" id="IPR002314">
    <property type="entry name" value="aa-tRNA-synt_IIb"/>
</dbReference>
<evidence type="ECO:0000256" key="3">
    <source>
        <dbReference type="ARBA" id="ARBA00012831"/>
    </source>
</evidence>
<comment type="caution">
    <text evidence="13">The sequence shown here is derived from an EMBL/GenBank/DDBJ whole genome shotgun (WGS) entry which is preliminary data.</text>
</comment>
<dbReference type="EC" id="6.1.1.15" evidence="3"/>
<evidence type="ECO:0000313" key="14">
    <source>
        <dbReference type="Proteomes" id="UP001174909"/>
    </source>
</evidence>
<dbReference type="GO" id="GO:0017101">
    <property type="term" value="C:aminoacyl-tRNA synthetase multienzyme complex"/>
    <property type="evidence" value="ECO:0007669"/>
    <property type="project" value="TreeGrafter"/>
</dbReference>
<accession>A0AA35WWL6</accession>
<dbReference type="SUPFAM" id="SSF52954">
    <property type="entry name" value="Class II aaRS ABD-related"/>
    <property type="match status" value="1"/>
</dbReference>
<dbReference type="SMART" id="SM00946">
    <property type="entry name" value="ProRS-C_1"/>
    <property type="match status" value="1"/>
</dbReference>
<dbReference type="EMBL" id="CASHTH010002395">
    <property type="protein sequence ID" value="CAI8029292.1"/>
    <property type="molecule type" value="Genomic_DNA"/>
</dbReference>
<evidence type="ECO:0000256" key="1">
    <source>
        <dbReference type="ARBA" id="ARBA00004496"/>
    </source>
</evidence>
<keyword evidence="6" id="KW-0547">Nucleotide-binding</keyword>
<evidence type="ECO:0000256" key="6">
    <source>
        <dbReference type="ARBA" id="ARBA00022741"/>
    </source>
</evidence>
<dbReference type="PROSITE" id="PS01216">
    <property type="entry name" value="SUCCINYL_COA_LIG_1"/>
    <property type="match status" value="1"/>
</dbReference>
<evidence type="ECO:0000256" key="11">
    <source>
        <dbReference type="ARBA" id="ARBA00047671"/>
    </source>
</evidence>
<dbReference type="Proteomes" id="UP001174909">
    <property type="component" value="Unassembled WGS sequence"/>
</dbReference>
<dbReference type="GO" id="GO:0005737">
    <property type="term" value="C:cytoplasm"/>
    <property type="evidence" value="ECO:0007669"/>
    <property type="project" value="UniProtKB-SubCell"/>
</dbReference>
<dbReference type="PROSITE" id="PS50862">
    <property type="entry name" value="AA_TRNA_LIGASE_II"/>
    <property type="match status" value="1"/>
</dbReference>
<dbReference type="FunFam" id="3.40.50.720:FF:000277">
    <property type="entry name" value="Succinate--CoA ligase [ADP-forming] subunit alpha"/>
    <property type="match status" value="1"/>
</dbReference>
<evidence type="ECO:0000256" key="4">
    <source>
        <dbReference type="ARBA" id="ARBA00022490"/>
    </source>
</evidence>
<dbReference type="PRINTS" id="PR01798">
    <property type="entry name" value="SCOASYNTHASE"/>
</dbReference>
<keyword evidence="8" id="KW-0648">Protein biosynthesis</keyword>
<dbReference type="InterPro" id="IPR006195">
    <property type="entry name" value="aa-tRNA-synth_II"/>
</dbReference>
<dbReference type="SUPFAM" id="SSF52210">
    <property type="entry name" value="Succinyl-CoA synthetase domains"/>
    <property type="match status" value="1"/>
</dbReference>
<dbReference type="Pfam" id="PF03129">
    <property type="entry name" value="HGTP_anticodon"/>
    <property type="match status" value="1"/>
</dbReference>
<protein>
    <recommendedName>
        <fullName evidence="3">proline--tRNA ligase</fullName>
        <ecNumber evidence="3">6.1.1.15</ecNumber>
    </recommendedName>
    <alternativeName>
        <fullName evidence="10">Prolyl-tRNA synthetase</fullName>
    </alternativeName>
</protein>
<dbReference type="NCBIfam" id="TIGR00408">
    <property type="entry name" value="proS_fam_I"/>
    <property type="match status" value="1"/>
</dbReference>
<dbReference type="GO" id="GO:0004827">
    <property type="term" value="F:proline-tRNA ligase activity"/>
    <property type="evidence" value="ECO:0007669"/>
    <property type="project" value="UniProtKB-EC"/>
</dbReference>
<dbReference type="Gene3D" id="3.40.50.800">
    <property type="entry name" value="Anticodon-binding domain"/>
    <property type="match status" value="1"/>
</dbReference>
<comment type="subunit">
    <text evidence="2">Homodimer.</text>
</comment>
<feature type="domain" description="Aminoacyl-transfer RNA synthetases class-II family profile" evidence="12">
    <location>
        <begin position="32"/>
        <end position="280"/>
    </location>
</feature>
<evidence type="ECO:0000256" key="5">
    <source>
        <dbReference type="ARBA" id="ARBA00022598"/>
    </source>
</evidence>
<keyword evidence="5 13" id="KW-0436">Ligase</keyword>
<dbReference type="FunFam" id="3.40.50.800:FF:000005">
    <property type="entry name" value="bifunctional glutamate/proline--tRNA ligase"/>
    <property type="match status" value="1"/>
</dbReference>
<dbReference type="InterPro" id="IPR033847">
    <property type="entry name" value="Citrt_syn/SCS-alpha_CS"/>
</dbReference>
<evidence type="ECO:0000256" key="7">
    <source>
        <dbReference type="ARBA" id="ARBA00022840"/>
    </source>
</evidence>
<evidence type="ECO:0000256" key="9">
    <source>
        <dbReference type="ARBA" id="ARBA00023146"/>
    </source>
</evidence>
<dbReference type="InterPro" id="IPR036621">
    <property type="entry name" value="Anticodon-bd_dom_sf"/>
</dbReference>
<dbReference type="Pfam" id="PF02629">
    <property type="entry name" value="CoA_binding"/>
    <property type="match status" value="1"/>
</dbReference>
<evidence type="ECO:0000259" key="12">
    <source>
        <dbReference type="PROSITE" id="PS50862"/>
    </source>
</evidence>
<dbReference type="HAMAP" id="MF_01571">
    <property type="entry name" value="Pro_tRNA_synth_type3"/>
    <property type="match status" value="1"/>
</dbReference>
<dbReference type="Gene3D" id="3.40.50.261">
    <property type="entry name" value="Succinyl-CoA synthetase domains"/>
    <property type="match status" value="1"/>
</dbReference>
<dbReference type="AlphaFoldDB" id="A0AA35WWL6"/>
<dbReference type="SMART" id="SM00881">
    <property type="entry name" value="CoA_binding"/>
    <property type="match status" value="1"/>
</dbReference>
<evidence type="ECO:0000256" key="10">
    <source>
        <dbReference type="ARBA" id="ARBA00029731"/>
    </source>
</evidence>
<dbReference type="InterPro" id="IPR017449">
    <property type="entry name" value="Pro-tRNA_synth_II"/>
</dbReference>
<dbReference type="SUPFAM" id="SSF55681">
    <property type="entry name" value="Class II aaRS and biotin synthetases"/>
    <property type="match status" value="1"/>
</dbReference>